<dbReference type="Pfam" id="PF07859">
    <property type="entry name" value="Abhydrolase_3"/>
    <property type="match status" value="1"/>
</dbReference>
<evidence type="ECO:0000256" key="1">
    <source>
        <dbReference type="ARBA" id="ARBA00022801"/>
    </source>
</evidence>
<proteinExistence type="predicted"/>
<dbReference type="EMBL" id="MU856574">
    <property type="protein sequence ID" value="KAK3896516.1"/>
    <property type="molecule type" value="Genomic_DNA"/>
</dbReference>
<keyword evidence="4" id="KW-1185">Reference proteome</keyword>
<dbReference type="PANTHER" id="PTHR48081">
    <property type="entry name" value="AB HYDROLASE SUPERFAMILY PROTEIN C4A8.06C"/>
    <property type="match status" value="1"/>
</dbReference>
<dbReference type="InterPro" id="IPR013094">
    <property type="entry name" value="AB_hydrolase_3"/>
</dbReference>
<dbReference type="PANTHER" id="PTHR48081:SF3">
    <property type="entry name" value="ALPHA_BETA HYDROLASE FOLD-3 DOMAIN-CONTAINING PROTEIN"/>
    <property type="match status" value="1"/>
</dbReference>
<reference evidence="3" key="1">
    <citation type="journal article" date="2023" name="Mol. Phylogenet. Evol.">
        <title>Genome-scale phylogeny and comparative genomics of the fungal order Sordariales.</title>
        <authorList>
            <person name="Hensen N."/>
            <person name="Bonometti L."/>
            <person name="Westerberg I."/>
            <person name="Brannstrom I.O."/>
            <person name="Guillou S."/>
            <person name="Cros-Aarteil S."/>
            <person name="Calhoun S."/>
            <person name="Haridas S."/>
            <person name="Kuo A."/>
            <person name="Mondo S."/>
            <person name="Pangilinan J."/>
            <person name="Riley R."/>
            <person name="LaButti K."/>
            <person name="Andreopoulos B."/>
            <person name="Lipzen A."/>
            <person name="Chen C."/>
            <person name="Yan M."/>
            <person name="Daum C."/>
            <person name="Ng V."/>
            <person name="Clum A."/>
            <person name="Steindorff A."/>
            <person name="Ohm R.A."/>
            <person name="Martin F."/>
            <person name="Silar P."/>
            <person name="Natvig D.O."/>
            <person name="Lalanne C."/>
            <person name="Gautier V."/>
            <person name="Ament-Velasquez S.L."/>
            <person name="Kruys A."/>
            <person name="Hutchinson M.I."/>
            <person name="Powell A.J."/>
            <person name="Barry K."/>
            <person name="Miller A.N."/>
            <person name="Grigoriev I.V."/>
            <person name="Debuchy R."/>
            <person name="Gladieux P."/>
            <person name="Hiltunen Thoren M."/>
            <person name="Johannesson H."/>
        </authorList>
    </citation>
    <scope>NUCLEOTIDE SEQUENCE</scope>
    <source>
        <strain evidence="3">CBS 103.79</strain>
    </source>
</reference>
<protein>
    <submittedName>
        <fullName evidence="3">Alpha/Beta hydrolase protein</fullName>
    </submittedName>
</protein>
<keyword evidence="1 3" id="KW-0378">Hydrolase</keyword>
<evidence type="ECO:0000313" key="4">
    <source>
        <dbReference type="Proteomes" id="UP001303889"/>
    </source>
</evidence>
<dbReference type="InterPro" id="IPR050300">
    <property type="entry name" value="GDXG_lipolytic_enzyme"/>
</dbReference>
<sequence>KPQARAAPYGIALGFHGGGFVIGSRYFIPEAEIAYLAEAGFLVVSADYRLCPQVALYDAIEDAIDAFSWCKTELPAKLSADVGISVDGRKIVAFGQSAGGLLALHLGTLPEPPAAILDFYGVKYTSDEFWHKPLPALAMIPPFPRDFLDRIHDEPTQTTTVTSLERVSALQAKKNRRGMPAPDFSLPRNAWLFTALAEGTHLKAVVKDCDFERIDPARLFHPGFPPTFFLHGDADDMVLTEFSKRAHEHLGKQGVVAELGLVPGTSHGFDAGISQEDQDWPQVRQGLDFIIRQAGLGV</sequence>
<feature type="non-terminal residue" evidence="3">
    <location>
        <position position="1"/>
    </location>
</feature>
<reference evidence="3" key="2">
    <citation type="submission" date="2023-05" db="EMBL/GenBank/DDBJ databases">
        <authorList>
            <consortium name="Lawrence Berkeley National Laboratory"/>
            <person name="Steindorff A."/>
            <person name="Hensen N."/>
            <person name="Bonometti L."/>
            <person name="Westerberg I."/>
            <person name="Brannstrom I.O."/>
            <person name="Guillou S."/>
            <person name="Cros-Aarteil S."/>
            <person name="Calhoun S."/>
            <person name="Haridas S."/>
            <person name="Kuo A."/>
            <person name="Mondo S."/>
            <person name="Pangilinan J."/>
            <person name="Riley R."/>
            <person name="Labutti K."/>
            <person name="Andreopoulos B."/>
            <person name="Lipzen A."/>
            <person name="Chen C."/>
            <person name="Yanf M."/>
            <person name="Daum C."/>
            <person name="Ng V."/>
            <person name="Clum A."/>
            <person name="Ohm R."/>
            <person name="Martin F."/>
            <person name="Silar P."/>
            <person name="Natvig D."/>
            <person name="Lalanne C."/>
            <person name="Gautier V."/>
            <person name="Ament-Velasquez S.L."/>
            <person name="Kruys A."/>
            <person name="Hutchinson M.I."/>
            <person name="Powell A.J."/>
            <person name="Barry K."/>
            <person name="Miller A.N."/>
            <person name="Grigoriev I.V."/>
            <person name="Debuchy R."/>
            <person name="Gladieux P."/>
            <person name="Thoren M.H."/>
            <person name="Johannesson H."/>
        </authorList>
    </citation>
    <scope>NUCLEOTIDE SEQUENCE</scope>
    <source>
        <strain evidence="3">CBS 103.79</strain>
    </source>
</reference>
<dbReference type="Proteomes" id="UP001303889">
    <property type="component" value="Unassembled WGS sequence"/>
</dbReference>
<gene>
    <name evidence="3" type="ORF">C8A05DRAFT_39944</name>
</gene>
<dbReference type="GO" id="GO:0016787">
    <property type="term" value="F:hydrolase activity"/>
    <property type="evidence" value="ECO:0007669"/>
    <property type="project" value="UniProtKB-KW"/>
</dbReference>
<organism evidence="3 4">
    <name type="scientific">Staphylotrichum tortipilum</name>
    <dbReference type="NCBI Taxonomy" id="2831512"/>
    <lineage>
        <taxon>Eukaryota</taxon>
        <taxon>Fungi</taxon>
        <taxon>Dikarya</taxon>
        <taxon>Ascomycota</taxon>
        <taxon>Pezizomycotina</taxon>
        <taxon>Sordariomycetes</taxon>
        <taxon>Sordariomycetidae</taxon>
        <taxon>Sordariales</taxon>
        <taxon>Chaetomiaceae</taxon>
        <taxon>Staphylotrichum</taxon>
    </lineage>
</organism>
<name>A0AAN6MAJ5_9PEZI</name>
<accession>A0AAN6MAJ5</accession>
<dbReference type="SUPFAM" id="SSF53474">
    <property type="entry name" value="alpha/beta-Hydrolases"/>
    <property type="match status" value="1"/>
</dbReference>
<dbReference type="Gene3D" id="3.40.50.1820">
    <property type="entry name" value="alpha/beta hydrolase"/>
    <property type="match status" value="1"/>
</dbReference>
<feature type="domain" description="Alpha/beta hydrolase fold-3" evidence="2">
    <location>
        <begin position="14"/>
        <end position="106"/>
    </location>
</feature>
<evidence type="ECO:0000259" key="2">
    <source>
        <dbReference type="Pfam" id="PF07859"/>
    </source>
</evidence>
<dbReference type="AlphaFoldDB" id="A0AAN6MAJ5"/>
<dbReference type="InterPro" id="IPR029058">
    <property type="entry name" value="AB_hydrolase_fold"/>
</dbReference>
<comment type="caution">
    <text evidence="3">The sequence shown here is derived from an EMBL/GenBank/DDBJ whole genome shotgun (WGS) entry which is preliminary data.</text>
</comment>
<evidence type="ECO:0000313" key="3">
    <source>
        <dbReference type="EMBL" id="KAK3896516.1"/>
    </source>
</evidence>